<protein>
    <submittedName>
        <fullName evidence="2">D-galactose 1-dehydrogenase</fullName>
    </submittedName>
</protein>
<dbReference type="Gene3D" id="3.40.50.720">
    <property type="entry name" value="NAD(P)-binding Rossmann-like Domain"/>
    <property type="match status" value="1"/>
</dbReference>
<name>A0A1G9CNX4_9GAMM</name>
<dbReference type="Gene3D" id="3.30.360.10">
    <property type="entry name" value="Dihydrodipicolinate Reductase, domain 2"/>
    <property type="match status" value="1"/>
</dbReference>
<dbReference type="InterPro" id="IPR000683">
    <property type="entry name" value="Gfo/Idh/MocA-like_OxRdtase_N"/>
</dbReference>
<dbReference type="RefSeq" id="WP_089688688.1">
    <property type="nucleotide sequence ID" value="NZ_FNES01000018.1"/>
</dbReference>
<dbReference type="GO" id="GO:0000166">
    <property type="term" value="F:nucleotide binding"/>
    <property type="evidence" value="ECO:0007669"/>
    <property type="project" value="InterPro"/>
</dbReference>
<evidence type="ECO:0000259" key="1">
    <source>
        <dbReference type="Pfam" id="PF01408"/>
    </source>
</evidence>
<keyword evidence="3" id="KW-1185">Reference proteome</keyword>
<gene>
    <name evidence="2" type="ORF">SAMN04487954_11857</name>
</gene>
<dbReference type="InterPro" id="IPR036291">
    <property type="entry name" value="NAD(P)-bd_dom_sf"/>
</dbReference>
<organism evidence="2 3">
    <name type="scientific">Billgrantia gudaonensis</name>
    <dbReference type="NCBI Taxonomy" id="376427"/>
    <lineage>
        <taxon>Bacteria</taxon>
        <taxon>Pseudomonadati</taxon>
        <taxon>Pseudomonadota</taxon>
        <taxon>Gammaproteobacteria</taxon>
        <taxon>Oceanospirillales</taxon>
        <taxon>Halomonadaceae</taxon>
        <taxon>Billgrantia</taxon>
    </lineage>
</organism>
<dbReference type="InterPro" id="IPR050463">
    <property type="entry name" value="Gfo/Idh/MocA_oxidrdct_glycsds"/>
</dbReference>
<dbReference type="Proteomes" id="UP000198525">
    <property type="component" value="Unassembled WGS sequence"/>
</dbReference>
<dbReference type="AlphaFoldDB" id="A0A1G9CNX4"/>
<dbReference type="EMBL" id="FNES01000018">
    <property type="protein sequence ID" value="SDK53423.1"/>
    <property type="molecule type" value="Genomic_DNA"/>
</dbReference>
<feature type="domain" description="Gfo/Idh/MocA-like oxidoreductase N-terminal" evidence="1">
    <location>
        <begin position="4"/>
        <end position="114"/>
    </location>
</feature>
<dbReference type="STRING" id="376427.SAMN04487954_11857"/>
<dbReference type="Pfam" id="PF01408">
    <property type="entry name" value="GFO_IDH_MocA"/>
    <property type="match status" value="1"/>
</dbReference>
<dbReference type="SUPFAM" id="SSF51735">
    <property type="entry name" value="NAD(P)-binding Rossmann-fold domains"/>
    <property type="match status" value="1"/>
</dbReference>
<dbReference type="OrthoDB" id="9813657at2"/>
<sequence length="308" mass="34163">MQRIHIGLVGVGKIVRDQHLPALAESPDFHLLATADPNARYDSVPGYAALGDMLEAHPELEAVAICTPTHLRYSQARIALEQGKSVLLEKPPGATLSEVEDLVDLAESQGGTLFAAWHSRFAPAVAQAREWLEEKRIRRVEIDWREDVRVWHPGQAWIWEPAGMGVFDPGINALSIATEILPRAFFLRDARLWVPSNCQAPIAAALTFSDTEGTPVVADFDFRQPSPPIWNIHVDTEAGRLSLLQGGCRLEIDGRCLLDAEEREYPGLYARFAELVREGRSEVDLAPLRHVADASLAARREPTESFIE</sequence>
<dbReference type="PANTHER" id="PTHR43818">
    <property type="entry name" value="BCDNA.GH03377"/>
    <property type="match status" value="1"/>
</dbReference>
<proteinExistence type="predicted"/>
<evidence type="ECO:0000313" key="2">
    <source>
        <dbReference type="EMBL" id="SDK53423.1"/>
    </source>
</evidence>
<accession>A0A1G9CNX4</accession>
<dbReference type="PANTHER" id="PTHR43818:SF7">
    <property type="entry name" value="DEHYDROGENASE"/>
    <property type="match status" value="1"/>
</dbReference>
<evidence type="ECO:0000313" key="3">
    <source>
        <dbReference type="Proteomes" id="UP000198525"/>
    </source>
</evidence>
<reference evidence="2 3" key="1">
    <citation type="submission" date="2016-10" db="EMBL/GenBank/DDBJ databases">
        <authorList>
            <person name="de Groot N.N."/>
        </authorList>
    </citation>
    <scope>NUCLEOTIDE SEQUENCE [LARGE SCALE GENOMIC DNA]</scope>
    <source>
        <strain evidence="2 3">CGMCC 1.6133</strain>
    </source>
</reference>